<evidence type="ECO:0000259" key="2">
    <source>
        <dbReference type="Pfam" id="PF03959"/>
    </source>
</evidence>
<dbReference type="GO" id="GO:0005737">
    <property type="term" value="C:cytoplasm"/>
    <property type="evidence" value="ECO:0007669"/>
    <property type="project" value="TreeGrafter"/>
</dbReference>
<dbReference type="AlphaFoldDB" id="A0A1F5LTD8"/>
<dbReference type="Proteomes" id="UP000177622">
    <property type="component" value="Unassembled WGS sequence"/>
</dbReference>
<dbReference type="GO" id="GO:0072330">
    <property type="term" value="P:monocarboxylic acid biosynthetic process"/>
    <property type="evidence" value="ECO:0007669"/>
    <property type="project" value="UniProtKB-ARBA"/>
</dbReference>
<gene>
    <name evidence="3" type="ORF">PENARI_c003G06585</name>
</gene>
<dbReference type="PANTHER" id="PTHR48070">
    <property type="entry name" value="ESTERASE OVCA2"/>
    <property type="match status" value="1"/>
</dbReference>
<evidence type="ECO:0000313" key="4">
    <source>
        <dbReference type="Proteomes" id="UP000177622"/>
    </source>
</evidence>
<dbReference type="SUPFAM" id="SSF53474">
    <property type="entry name" value="alpha/beta-Hydrolases"/>
    <property type="match status" value="1"/>
</dbReference>
<evidence type="ECO:0000313" key="3">
    <source>
        <dbReference type="EMBL" id="OGE56290.1"/>
    </source>
</evidence>
<dbReference type="GO" id="GO:0005634">
    <property type="term" value="C:nucleus"/>
    <property type="evidence" value="ECO:0007669"/>
    <property type="project" value="TreeGrafter"/>
</dbReference>
<feature type="domain" description="Serine hydrolase" evidence="2">
    <location>
        <begin position="2"/>
        <end position="232"/>
    </location>
</feature>
<dbReference type="GeneID" id="34573195"/>
<name>A0A1F5LTD8_PENAI</name>
<dbReference type="PANTHER" id="PTHR48070:SF4">
    <property type="entry name" value="ESTERASE ALNB"/>
    <property type="match status" value="1"/>
</dbReference>
<evidence type="ECO:0000256" key="1">
    <source>
        <dbReference type="ARBA" id="ARBA00022801"/>
    </source>
</evidence>
<dbReference type="InterPro" id="IPR005645">
    <property type="entry name" value="FSH-like_dom"/>
</dbReference>
<organism evidence="3 4">
    <name type="scientific">Penicillium arizonense</name>
    <dbReference type="NCBI Taxonomy" id="1835702"/>
    <lineage>
        <taxon>Eukaryota</taxon>
        <taxon>Fungi</taxon>
        <taxon>Dikarya</taxon>
        <taxon>Ascomycota</taxon>
        <taxon>Pezizomycotina</taxon>
        <taxon>Eurotiomycetes</taxon>
        <taxon>Eurotiomycetidae</taxon>
        <taxon>Eurotiales</taxon>
        <taxon>Aspergillaceae</taxon>
        <taxon>Penicillium</taxon>
    </lineage>
</organism>
<dbReference type="EMBL" id="LXJU01000003">
    <property type="protein sequence ID" value="OGE56290.1"/>
    <property type="molecule type" value="Genomic_DNA"/>
</dbReference>
<proteinExistence type="predicted"/>
<dbReference type="InterPro" id="IPR050593">
    <property type="entry name" value="LovG"/>
</dbReference>
<dbReference type="GO" id="GO:0019748">
    <property type="term" value="P:secondary metabolic process"/>
    <property type="evidence" value="ECO:0007669"/>
    <property type="project" value="TreeGrafter"/>
</dbReference>
<dbReference type="RefSeq" id="XP_022491718.1">
    <property type="nucleotide sequence ID" value="XM_022628461.1"/>
</dbReference>
<protein>
    <recommendedName>
        <fullName evidence="2">Serine hydrolase domain-containing protein</fullName>
    </recommendedName>
</protein>
<dbReference type="GO" id="GO:0016787">
    <property type="term" value="F:hydrolase activity"/>
    <property type="evidence" value="ECO:0007669"/>
    <property type="project" value="UniProtKB-KW"/>
</dbReference>
<keyword evidence="1" id="KW-0378">Hydrolase</keyword>
<accession>A0A1F5LTD8</accession>
<dbReference type="Gene3D" id="3.40.50.1820">
    <property type="entry name" value="alpha/beta hydrolase"/>
    <property type="match status" value="1"/>
</dbReference>
<comment type="caution">
    <text evidence="3">The sequence shown here is derived from an EMBL/GenBank/DDBJ whole genome shotgun (WGS) entry which is preliminary data.</text>
</comment>
<sequence>MKFLCLPGGYCNITSFTTQLGPFADALRALDPTEFFYTQGEFRVYVPDEHAGFFGPPPNWTFASPDGPDQMLINMSDFPRRDTPEDAMNVANDLAGKPTFSCMPAVMDRLIKILDSEGDIDGVIGYSEGAQVAASLCLEETRRLEEFGRTPRLKCAVFFCGWPPIHPATGKLVLATDYEQDAITIPTCHIVGASDPFVDGSMALYNMCDPDTADLFDHGGGHVLPRGKKILDELAPIVRDMIASVS</sequence>
<dbReference type="InterPro" id="IPR029058">
    <property type="entry name" value="AB_hydrolase_fold"/>
</dbReference>
<dbReference type="GO" id="GO:0017000">
    <property type="term" value="P:antibiotic biosynthetic process"/>
    <property type="evidence" value="ECO:0007669"/>
    <property type="project" value="UniProtKB-ARBA"/>
</dbReference>
<dbReference type="Pfam" id="PF03959">
    <property type="entry name" value="FSH1"/>
    <property type="match status" value="1"/>
</dbReference>
<reference evidence="3 4" key="1">
    <citation type="journal article" date="2016" name="Sci. Rep.">
        <title>Penicillium arizonense, a new, genome sequenced fungal species, reveals a high chemical diversity in secreted metabolites.</title>
        <authorList>
            <person name="Grijseels S."/>
            <person name="Nielsen J.C."/>
            <person name="Randelovic M."/>
            <person name="Nielsen J."/>
            <person name="Nielsen K.F."/>
            <person name="Workman M."/>
            <person name="Frisvad J.C."/>
        </authorList>
    </citation>
    <scope>NUCLEOTIDE SEQUENCE [LARGE SCALE GENOMIC DNA]</scope>
    <source>
        <strain evidence="3 4">CBS 141311</strain>
    </source>
</reference>
<keyword evidence="4" id="KW-1185">Reference proteome</keyword>
<dbReference type="OrthoDB" id="414698at2759"/>